<sequence>MPSSDPSTPIPKVRLEIKQGTAIGPGKAKLLEALARTGSISAAARDMDMSYRRAWLLASSLNRAFKEPLVEASKGGSGGGGALLTPLGYEVLRRYRRLEQKAMRAIEADMRVFNTLLREGGEAPTDVFADDLAGALDTGHQGAASSPAGNPVEAPAGTMVDATVDALVTTTARPRGRPRKAGGTAR</sequence>
<dbReference type="Gene3D" id="1.10.10.10">
    <property type="entry name" value="Winged helix-like DNA-binding domain superfamily/Winged helix DNA-binding domain"/>
    <property type="match status" value="1"/>
</dbReference>
<dbReference type="AlphaFoldDB" id="E6PMI9"/>
<dbReference type="GO" id="GO:0003700">
    <property type="term" value="F:DNA-binding transcription factor activity"/>
    <property type="evidence" value="ECO:0007669"/>
    <property type="project" value="InterPro"/>
</dbReference>
<dbReference type="EMBL" id="CABM01000020">
    <property type="protein sequence ID" value="CBH96141.1"/>
    <property type="molecule type" value="Genomic_DNA"/>
</dbReference>
<dbReference type="Pfam" id="PF00126">
    <property type="entry name" value="HTH_1"/>
    <property type="match status" value="1"/>
</dbReference>
<dbReference type="InterPro" id="IPR036388">
    <property type="entry name" value="WH-like_DNA-bd_sf"/>
</dbReference>
<name>E6PMI9_9ZZZZ</name>
<reference evidence="2" key="1">
    <citation type="submission" date="2009-10" db="EMBL/GenBank/DDBJ databases">
        <title>Diversity of trophic interactions inside an arsenic-rich microbial ecosystem.</title>
        <authorList>
            <person name="Bertin P.N."/>
            <person name="Heinrich-Salmeron A."/>
            <person name="Pelletier E."/>
            <person name="Goulhen-Chollet F."/>
            <person name="Arsene-Ploetze F."/>
            <person name="Gallien S."/>
            <person name="Calteau A."/>
            <person name="Vallenet D."/>
            <person name="Casiot C."/>
            <person name="Chane-Woon-Ming B."/>
            <person name="Giloteaux L."/>
            <person name="Barakat M."/>
            <person name="Bonnefoy V."/>
            <person name="Bruneel O."/>
            <person name="Chandler M."/>
            <person name="Cleiss J."/>
            <person name="Duran R."/>
            <person name="Elbaz-Poulichet F."/>
            <person name="Fonknechten N."/>
            <person name="Lauga B."/>
            <person name="Mornico D."/>
            <person name="Ortet P."/>
            <person name="Schaeffer C."/>
            <person name="Siguier P."/>
            <person name="Alexander Thil Smith A."/>
            <person name="Van Dorsselaer A."/>
            <person name="Weissenbach J."/>
            <person name="Medigue C."/>
            <person name="Le Paslier D."/>
        </authorList>
    </citation>
    <scope>NUCLEOTIDE SEQUENCE</scope>
</reference>
<gene>
    <name evidence="2" type="ORF">CARN2_1131</name>
</gene>
<evidence type="ECO:0000259" key="1">
    <source>
        <dbReference type="Pfam" id="PF00126"/>
    </source>
</evidence>
<dbReference type="InterPro" id="IPR036390">
    <property type="entry name" value="WH_DNA-bd_sf"/>
</dbReference>
<feature type="domain" description="HTH lysR-type" evidence="1">
    <location>
        <begin position="29"/>
        <end position="88"/>
    </location>
</feature>
<organism evidence="2">
    <name type="scientific">mine drainage metagenome</name>
    <dbReference type="NCBI Taxonomy" id="410659"/>
    <lineage>
        <taxon>unclassified sequences</taxon>
        <taxon>metagenomes</taxon>
        <taxon>ecological metagenomes</taxon>
    </lineage>
</organism>
<dbReference type="PANTHER" id="PTHR30432:SF1">
    <property type="entry name" value="DNA-BINDING TRANSCRIPTIONAL DUAL REGULATOR MODE"/>
    <property type="match status" value="1"/>
</dbReference>
<dbReference type="SUPFAM" id="SSF46785">
    <property type="entry name" value="Winged helix' DNA-binding domain"/>
    <property type="match status" value="1"/>
</dbReference>
<comment type="caution">
    <text evidence="2">The sequence shown here is derived from an EMBL/GenBank/DDBJ whole genome shotgun (WGS) entry which is preliminary data.</text>
</comment>
<dbReference type="InterPro" id="IPR051815">
    <property type="entry name" value="Molybdate_resp_trans_reg"/>
</dbReference>
<dbReference type="InterPro" id="IPR000847">
    <property type="entry name" value="LysR_HTH_N"/>
</dbReference>
<protein>
    <submittedName>
        <fullName evidence="2">Putative transcriptional regulator, LysR family (Modular protein)</fullName>
    </submittedName>
</protein>
<dbReference type="PANTHER" id="PTHR30432">
    <property type="entry name" value="TRANSCRIPTIONAL REGULATOR MODE"/>
    <property type="match status" value="1"/>
</dbReference>
<accession>E6PMI9</accession>
<evidence type="ECO:0000313" key="2">
    <source>
        <dbReference type="EMBL" id="CBH96141.1"/>
    </source>
</evidence>
<proteinExistence type="predicted"/>